<accession>A0ABD4WWC6</accession>
<sequence>MLKKSCLLLVILIVSLLAACSADTKTDANHSGKKTISIGWPLDIGPLNPHTYLPNQMTAQAMVYESLVEYNDDGTISPKLAEKWKVSDDQTTYTFYLREGVKYSDGSIFNADNVIRNFNAILENRKAHSWMGMVKHIDYVKKIDDYTVALKLDEPYYPVLNELAFVRPFRFLGDAGFPKNDATSKGIKTAVGTGPWVLKEYKKDKYAIFKRNDNYWGKKPKVDEVKIKIIPDSESIALAFENQELDLIYGRGIVSLDNYTYLKDSGNYETAISEPLSTKALLFNTQSGPLQQLKVRQAIHYAINKQSLVSTVTHGTEKVADTLFWDAIPYADIDLKALKFNSEKAKSLLNEAGWKLENGQTIRTKDGQKLELDLTYIATDAIQKPMAEMIQGELAKVGIKLNIKGTDVMVGLHQLMNDETDINFWRTNGPPTDPHNFINESATPNASGVYEAKLGLAEAKDLDEKIQQVLVSTDEEKRSQLYKEILTTMHDEALFYPISYETNNVIYQKSLQKFVPRASEYDIPYTIMDFKK</sequence>
<evidence type="ECO:0000256" key="1">
    <source>
        <dbReference type="SAM" id="SignalP"/>
    </source>
</evidence>
<dbReference type="EMBL" id="JARAOX010000196">
    <property type="protein sequence ID" value="MDD9784558.1"/>
    <property type="molecule type" value="Genomic_DNA"/>
</dbReference>
<keyword evidence="1" id="KW-0732">Signal</keyword>
<dbReference type="Proteomes" id="UP001213771">
    <property type="component" value="Unassembled WGS sequence"/>
</dbReference>
<dbReference type="SUPFAM" id="SSF53850">
    <property type="entry name" value="Periplasmic binding protein-like II"/>
    <property type="match status" value="1"/>
</dbReference>
<dbReference type="PROSITE" id="PS51257">
    <property type="entry name" value="PROKAR_LIPOPROTEIN"/>
    <property type="match status" value="1"/>
</dbReference>
<comment type="caution">
    <text evidence="3">The sequence shown here is derived from an EMBL/GenBank/DDBJ whole genome shotgun (WGS) entry which is preliminary data.</text>
</comment>
<dbReference type="AlphaFoldDB" id="A0ABD4WWC6"/>
<evidence type="ECO:0000313" key="4">
    <source>
        <dbReference type="Proteomes" id="UP001213771"/>
    </source>
</evidence>
<dbReference type="RefSeq" id="WP_274589191.1">
    <property type="nucleotide sequence ID" value="NZ_JARAOX010000196.1"/>
</dbReference>
<dbReference type="GO" id="GO:0042597">
    <property type="term" value="C:periplasmic space"/>
    <property type="evidence" value="ECO:0007669"/>
    <property type="project" value="UniProtKB-ARBA"/>
</dbReference>
<dbReference type="Gene3D" id="3.40.190.10">
    <property type="entry name" value="Periplasmic binding protein-like II"/>
    <property type="match status" value="1"/>
</dbReference>
<dbReference type="InterPro" id="IPR011980">
    <property type="entry name" value="CntA-like"/>
</dbReference>
<protein>
    <submittedName>
        <fullName evidence="3">Nickel ABC transporter substrate-binding protein</fullName>
    </submittedName>
</protein>
<feature type="signal peptide" evidence="1">
    <location>
        <begin position="1"/>
        <end position="21"/>
    </location>
</feature>
<feature type="chain" id="PRO_5044851400" evidence="1">
    <location>
        <begin position="22"/>
        <end position="532"/>
    </location>
</feature>
<dbReference type="CDD" id="cd08489">
    <property type="entry name" value="PBP2_NikA"/>
    <property type="match status" value="1"/>
</dbReference>
<proteinExistence type="predicted"/>
<name>A0ABD4WWC6_PRIMG</name>
<reference evidence="3 4" key="1">
    <citation type="submission" date="2023-02" db="EMBL/GenBank/DDBJ databases">
        <authorList>
            <person name="Olszewska D."/>
        </authorList>
    </citation>
    <scope>NUCLEOTIDE SEQUENCE [LARGE SCALE GENOMIC DNA]</scope>
    <source>
        <strain evidence="3 4">FDU301</strain>
    </source>
</reference>
<dbReference type="NCBIfam" id="TIGR02294">
    <property type="entry name" value="nickel_nikA"/>
    <property type="match status" value="1"/>
</dbReference>
<evidence type="ECO:0000313" key="3">
    <source>
        <dbReference type="EMBL" id="MDD9784558.1"/>
    </source>
</evidence>
<dbReference type="InterPro" id="IPR030678">
    <property type="entry name" value="Peptide/Ni-bd"/>
</dbReference>
<dbReference type="Pfam" id="PF00496">
    <property type="entry name" value="SBP_bac_5"/>
    <property type="match status" value="1"/>
</dbReference>
<feature type="domain" description="Solute-binding protein family 5" evidence="2">
    <location>
        <begin position="76"/>
        <end position="445"/>
    </location>
</feature>
<gene>
    <name evidence="3" type="primary">nikA</name>
    <name evidence="3" type="ORF">PVE99_19520</name>
</gene>
<dbReference type="PANTHER" id="PTHR30290">
    <property type="entry name" value="PERIPLASMIC BINDING COMPONENT OF ABC TRANSPORTER"/>
    <property type="match status" value="1"/>
</dbReference>
<dbReference type="InterPro" id="IPR000914">
    <property type="entry name" value="SBP_5_dom"/>
</dbReference>
<dbReference type="Gene3D" id="3.10.105.10">
    <property type="entry name" value="Dipeptide-binding Protein, Domain 3"/>
    <property type="match status" value="1"/>
</dbReference>
<organism evidence="3 4">
    <name type="scientific">Priestia megaterium</name>
    <name type="common">Bacillus megaterium</name>
    <dbReference type="NCBI Taxonomy" id="1404"/>
    <lineage>
        <taxon>Bacteria</taxon>
        <taxon>Bacillati</taxon>
        <taxon>Bacillota</taxon>
        <taxon>Bacilli</taxon>
        <taxon>Bacillales</taxon>
        <taxon>Bacillaceae</taxon>
        <taxon>Priestia</taxon>
    </lineage>
</organism>
<dbReference type="PIRSF" id="PIRSF002741">
    <property type="entry name" value="MppA"/>
    <property type="match status" value="1"/>
</dbReference>
<dbReference type="PANTHER" id="PTHR30290:SF37">
    <property type="entry name" value="NICKEL-BINDING PERIPLASMIC PROTEIN"/>
    <property type="match status" value="1"/>
</dbReference>
<dbReference type="InterPro" id="IPR039424">
    <property type="entry name" value="SBP_5"/>
</dbReference>
<evidence type="ECO:0000259" key="2">
    <source>
        <dbReference type="Pfam" id="PF00496"/>
    </source>
</evidence>